<dbReference type="Pfam" id="PF13018">
    <property type="entry name" value="ESPR"/>
    <property type="match status" value="1"/>
</dbReference>
<dbReference type="GO" id="GO:0019867">
    <property type="term" value="C:outer membrane"/>
    <property type="evidence" value="ECO:0007669"/>
    <property type="project" value="InterPro"/>
</dbReference>
<dbReference type="Gene3D" id="2.40.128.130">
    <property type="entry name" value="Autotransporter beta-domain"/>
    <property type="match status" value="1"/>
</dbReference>
<protein>
    <submittedName>
        <fullName evidence="2">Autotransporter domain-containing protein</fullName>
    </submittedName>
</protein>
<dbReference type="Proteomes" id="UP000501379">
    <property type="component" value="Chromosome"/>
</dbReference>
<evidence type="ECO:0000259" key="1">
    <source>
        <dbReference type="PROSITE" id="PS51208"/>
    </source>
</evidence>
<gene>
    <name evidence="2" type="ORF">HNE05_10015</name>
</gene>
<dbReference type="EMBL" id="CP053697">
    <property type="protein sequence ID" value="QKE63678.1"/>
    <property type="molecule type" value="Genomic_DNA"/>
</dbReference>
<dbReference type="InterPro" id="IPR005546">
    <property type="entry name" value="Autotransporte_beta"/>
</dbReference>
<dbReference type="SMART" id="SM00869">
    <property type="entry name" value="Autotransporter"/>
    <property type="match status" value="1"/>
</dbReference>
<keyword evidence="3" id="KW-1185">Reference proteome</keyword>
<dbReference type="RefSeq" id="WP_173207619.1">
    <property type="nucleotide sequence ID" value="NZ_CP053697.2"/>
</dbReference>
<dbReference type="AlphaFoldDB" id="A0A6M8FSA1"/>
<dbReference type="InterPro" id="IPR024973">
    <property type="entry name" value="ESPR"/>
</dbReference>
<evidence type="ECO:0000313" key="2">
    <source>
        <dbReference type="EMBL" id="QKE63678.1"/>
    </source>
</evidence>
<name>A0A6M8FSA1_9GAMM</name>
<dbReference type="NCBIfam" id="TIGR01414">
    <property type="entry name" value="autotrans_barl"/>
    <property type="match status" value="1"/>
</dbReference>
<dbReference type="SUPFAM" id="SSF103515">
    <property type="entry name" value="Autotransporter"/>
    <property type="match status" value="1"/>
</dbReference>
<proteinExistence type="predicted"/>
<dbReference type="PROSITE" id="PS51208">
    <property type="entry name" value="AUTOTRANSPORTER"/>
    <property type="match status" value="1"/>
</dbReference>
<dbReference type="KEGG" id="pcam:HNE05_10015"/>
<feature type="domain" description="Autotransporter" evidence="1">
    <location>
        <begin position="552"/>
        <end position="830"/>
    </location>
</feature>
<evidence type="ECO:0000313" key="3">
    <source>
        <dbReference type="Proteomes" id="UP000501379"/>
    </source>
</evidence>
<accession>A0A6M8FSA1</accession>
<dbReference type="InterPro" id="IPR006315">
    <property type="entry name" value="OM_autotransptr_brl_dom"/>
</dbReference>
<dbReference type="InterPro" id="IPR036709">
    <property type="entry name" value="Autotransporte_beta_dom_sf"/>
</dbReference>
<dbReference type="Pfam" id="PF03797">
    <property type="entry name" value="Autotransporter"/>
    <property type="match status" value="1"/>
</dbReference>
<reference evidence="2" key="1">
    <citation type="submission" date="2020-07" db="EMBL/GenBank/DDBJ databases">
        <title>Nitrate ammonifying Pseudomonas campi sp. nov. isolated from German agricultural grassland.</title>
        <authorList>
            <person name="Timsy T."/>
            <person name="Ulrich A."/>
            <person name="Spanner T."/>
            <person name="Foesel B."/>
            <person name="Kolb S."/>
            <person name="Horn M.A."/>
            <person name="Behrendt U."/>
        </authorList>
    </citation>
    <scope>NUCLEOTIDE SEQUENCE</scope>
    <source>
        <strain evidence="2">S1-A32-2</strain>
    </source>
</reference>
<organism evidence="2 3">
    <name type="scientific">Aquipseudomonas campi</name>
    <dbReference type="NCBI Taxonomy" id="2731681"/>
    <lineage>
        <taxon>Bacteria</taxon>
        <taxon>Pseudomonadati</taxon>
        <taxon>Pseudomonadota</taxon>
        <taxon>Gammaproteobacteria</taxon>
        <taxon>Pseudomonadales</taxon>
        <taxon>Pseudomonadaceae</taxon>
        <taxon>Aquipseudomonas</taxon>
    </lineage>
</organism>
<sequence length="830" mass="84968">MNKAFRIVWSHVRNAFVVVDEHTSARGKRSGGAQILAGLGLSLLASGAQAVGTCFGASTTISSAETSQCDLPDGSSVTVTSTGSITESGAPAVYAFQSFGTISNAGSIINIGGSDETDGSAILLFAGELAESGTSVSNLATGIIEGSYAGITLDGHVYSLAVDSISNAGTITGQIGIYAEGDVDLGTLTNSGTISGISNNGGGGIALAGGADINVLNNSGIITGSQVGISSIGASIIDELNNSGVISGDLFSLVDEPGSFGNFFAINITGTEARLVGDVYAEHSVLTLKSGAVFTNENAIAVQMFNIEQGATLQMGAGTRTSSITNYIDADGITVFGGFNNAGTLSMAAGTTGRINGNFAQATSGVLQIDVADDSSYGKLVVNGTATFGSGTQIAVNVANPNYSFSATTLQDVLSATTLSSDGAFRVSDNSILFDFGAIKDGNTVDLTLAAATQPHEPSSGLVEDIVTSLGNNPAIGAAQVLDQVIANDPNGELASHFVGLSSEQEVSDAVTQTLPTVAGNTSNAIGNTLSGINRVIQARQGDNSGLSSGDAPLSEKNLWIKTFGSWADQDERDGISGFDADTQGLAIGTDAAVSETTRLGLAFAYAQTNLDNDSNIAPQSADIDTFQLIGYGSYALSADTELNFQLDGGQNRTEGKRHMPFADATAKADYDGYNFHAGVGIGHNLRLNEQLTFVPSARADYTWIGTESYHEKGAGALNLDVDSNDAEELLLSVDGKLDYALSEATVLSANLGAGYDVIDEDSSITSTYAGASSAAFKTPGMDMEPWVARAGLGLNHTLAGGTEVSLRYDAEARSDFTNQGASLKARWAF</sequence>